<dbReference type="AlphaFoldDB" id="I7GEE0"/>
<organism evidence="1">
    <name type="scientific">Macaca fascicularis</name>
    <name type="common">Crab-eating macaque</name>
    <name type="synonym">Cynomolgus monkey</name>
    <dbReference type="NCBI Taxonomy" id="9541"/>
    <lineage>
        <taxon>Eukaryota</taxon>
        <taxon>Metazoa</taxon>
        <taxon>Chordata</taxon>
        <taxon>Craniata</taxon>
        <taxon>Vertebrata</taxon>
        <taxon>Euteleostomi</taxon>
        <taxon>Mammalia</taxon>
        <taxon>Eutheria</taxon>
        <taxon>Euarchontoglires</taxon>
        <taxon>Primates</taxon>
        <taxon>Haplorrhini</taxon>
        <taxon>Catarrhini</taxon>
        <taxon>Cercopithecidae</taxon>
        <taxon>Cercopithecinae</taxon>
        <taxon>Macaca</taxon>
    </lineage>
</organism>
<name>I7GEE0_MACFA</name>
<protein>
    <submittedName>
        <fullName evidence="1">Macaca fascicularis brain cDNA clone: QmoA-12410, similar to human RB1-inducible coiled-coil 1 (RB1CC1), mRNA, RefSeq: NM_014781.3</fullName>
    </submittedName>
</protein>
<accession>I7GEE0</accession>
<sequence>MKLPRNFVLFVKVLYMMNIFSTKAGLQLWPTWRTVQIHTKSYFSSLKVFIQIICSP</sequence>
<reference evidence="1" key="1">
    <citation type="journal article" date="2007" name="PLoS Biol.">
        <title>Rate of evolution in brain-expressed genes in humans and other primates.</title>
        <authorList>
            <person name="Wang H.-Y."/>
            <person name="Chien H.-C."/>
            <person name="Osada N."/>
            <person name="Hashimoto K."/>
            <person name="Sugano S."/>
            <person name="Gojobori T."/>
            <person name="Chou C.-K."/>
            <person name="Tsai S.-F."/>
            <person name="Wu C.-I."/>
            <person name="Shen C.-K.J."/>
        </authorList>
    </citation>
    <scope>NUCLEOTIDE SEQUENCE</scope>
</reference>
<evidence type="ECO:0000313" key="1">
    <source>
        <dbReference type="EMBL" id="BAE91185.1"/>
    </source>
</evidence>
<dbReference type="EMBL" id="AB174123">
    <property type="protein sequence ID" value="BAE91185.1"/>
    <property type="molecule type" value="mRNA"/>
</dbReference>
<proteinExistence type="evidence at transcript level"/>